<keyword evidence="1" id="KW-0732">Signal</keyword>
<evidence type="ECO:0000259" key="3">
    <source>
        <dbReference type="Pfam" id="PF18962"/>
    </source>
</evidence>
<evidence type="ECO:0000256" key="1">
    <source>
        <dbReference type="SAM" id="SignalP"/>
    </source>
</evidence>
<dbReference type="InterPro" id="IPR025970">
    <property type="entry name" value="SusE"/>
</dbReference>
<evidence type="ECO:0000259" key="4">
    <source>
        <dbReference type="Pfam" id="PF19190"/>
    </source>
</evidence>
<evidence type="ECO:0000313" key="6">
    <source>
        <dbReference type="Proteomes" id="UP000254808"/>
    </source>
</evidence>
<feature type="signal peptide" evidence="1">
    <location>
        <begin position="1"/>
        <end position="24"/>
    </location>
</feature>
<reference evidence="5 6" key="1">
    <citation type="submission" date="2018-03" db="EMBL/GenBank/DDBJ databases">
        <title>Phenotypic and genomic properties of Cyclonatronum proteinivorum gen. nov., sp. nov., a haloalkaliphilic bacteroidete from soda lakes possessing Na+-translocating rhodopsin.</title>
        <authorList>
            <person name="Toshchakov S.V."/>
            <person name="Korzhenkov A."/>
            <person name="Samarov N.I."/>
            <person name="Kublanov I.V."/>
            <person name="Muntyan M.S."/>
            <person name="Sorokin D.Y."/>
        </authorList>
    </citation>
    <scope>NUCLEOTIDE SEQUENCE [LARGE SCALE GENOMIC DNA]</scope>
    <source>
        <strain evidence="5 6">Omega</strain>
    </source>
</reference>
<evidence type="ECO:0000259" key="2">
    <source>
        <dbReference type="Pfam" id="PF14292"/>
    </source>
</evidence>
<feature type="domain" description="Secretion system C-terminal sorting" evidence="3">
    <location>
        <begin position="633"/>
        <end position="707"/>
    </location>
</feature>
<evidence type="ECO:0000313" key="5">
    <source>
        <dbReference type="EMBL" id="AXJ01335.1"/>
    </source>
</evidence>
<dbReference type="Pfam" id="PF14292">
    <property type="entry name" value="SusE"/>
    <property type="match status" value="2"/>
</dbReference>
<dbReference type="AlphaFoldDB" id="A0A345ULI3"/>
<sequence length="711" mass="75530">MTKSGMIRGAMCILLLCLPAQLIAQQNGSLQSVDFEIPFVTADAAGNGVNLTIGTAFDATTGYDPQYDLYAPPPGPAGTFDGRISFEDEDYFTFFQPTTDEETVWPMQVRPSSGNSPVTLSWNTADFPEEGQVLLTLSGGEIIDLREQSEFVFEGTGFSFFTVTYRIVEEEPAPGPFNLLTPADGTELVTIPESDDIVEINWETSENAETYTWLLIAADGNFDEPLLSETTEENGLIFTSGALDAILEALSIEPGESAALQWTVFAQNGDEVTEAANGPFDLTLIRGIADVSVDPASLSFEVSEFSSDTQLLTLSNTGQLDATLSVSAEAEDAGSWLSASEIQVTVPAGGEASVSITADAAAGNLEPGAYTGIVSFTGSDTDLTVWVALSVMALPLGDFDLLTPPDGTALVTIPESDDAVEISWEASENAETYTWLLIAAGGSFDDPLLSEITEETSLVFTSGGLDAILEGLSIEQGESVALQWTVFAQRGDQTNAAANGPYDFTLERAAAAIEVSPAELSFEIEEGDTGEAEVTITNTGELTLAGEISIADAIGWISLSETTFSLSAGETLTFEVLISTEDLTPGLYDGQVLITSNAASEPEVTISVALEVTPGTALSPDEVPLFFDLSQNYPNPFNPVTQIAYALPEAAEVRLEVFNLTGQRVALLVEGIQNAGYYTVSFDAARLSSGVYLYRLQAGSFVQTRKMTLVK</sequence>
<dbReference type="InterPro" id="IPR013783">
    <property type="entry name" value="Ig-like_fold"/>
</dbReference>
<dbReference type="Pfam" id="PF19190">
    <property type="entry name" value="BACON_2"/>
    <property type="match status" value="2"/>
</dbReference>
<organism evidence="5 6">
    <name type="scientific">Cyclonatronum proteinivorum</name>
    <dbReference type="NCBI Taxonomy" id="1457365"/>
    <lineage>
        <taxon>Bacteria</taxon>
        <taxon>Pseudomonadati</taxon>
        <taxon>Balneolota</taxon>
        <taxon>Balneolia</taxon>
        <taxon>Balneolales</taxon>
        <taxon>Cyclonatronaceae</taxon>
        <taxon>Cyclonatronum</taxon>
    </lineage>
</organism>
<dbReference type="NCBIfam" id="TIGR04183">
    <property type="entry name" value="Por_Secre_tail"/>
    <property type="match status" value="1"/>
</dbReference>
<feature type="domain" description="BACON" evidence="4">
    <location>
        <begin position="291"/>
        <end position="387"/>
    </location>
</feature>
<dbReference type="Gene3D" id="2.60.40.4070">
    <property type="match status" value="1"/>
</dbReference>
<dbReference type="EMBL" id="CP027806">
    <property type="protein sequence ID" value="AXJ01335.1"/>
    <property type="molecule type" value="Genomic_DNA"/>
</dbReference>
<dbReference type="Pfam" id="PF18962">
    <property type="entry name" value="Por_Secre_tail"/>
    <property type="match status" value="1"/>
</dbReference>
<feature type="domain" description="SusE outer membrane protein" evidence="2">
    <location>
        <begin position="168"/>
        <end position="264"/>
    </location>
</feature>
<feature type="chain" id="PRO_5016765079" evidence="1">
    <location>
        <begin position="25"/>
        <end position="711"/>
    </location>
</feature>
<gene>
    <name evidence="5" type="ORF">CYPRO_2085</name>
</gene>
<name>A0A345ULI3_9BACT</name>
<accession>A0A345ULI3</accession>
<proteinExistence type="predicted"/>
<dbReference type="KEGG" id="cprv:CYPRO_2085"/>
<dbReference type="InterPro" id="IPR026444">
    <property type="entry name" value="Secre_tail"/>
</dbReference>
<dbReference type="InterPro" id="IPR024361">
    <property type="entry name" value="BACON"/>
</dbReference>
<keyword evidence="6" id="KW-1185">Reference proteome</keyword>
<protein>
    <submittedName>
        <fullName evidence="5">Por secretion system C-terminal sorting domain-containing protein</fullName>
    </submittedName>
</protein>
<dbReference type="Gene3D" id="2.60.40.10">
    <property type="entry name" value="Immunoglobulins"/>
    <property type="match status" value="2"/>
</dbReference>
<feature type="domain" description="SusE outer membrane protein" evidence="2">
    <location>
        <begin position="398"/>
        <end position="486"/>
    </location>
</feature>
<feature type="domain" description="BACON" evidence="4">
    <location>
        <begin position="513"/>
        <end position="596"/>
    </location>
</feature>
<dbReference type="Proteomes" id="UP000254808">
    <property type="component" value="Chromosome"/>
</dbReference>